<evidence type="ECO:0000313" key="3">
    <source>
        <dbReference type="Proteomes" id="UP000629619"/>
    </source>
</evidence>
<accession>A0A919TNH9</accession>
<gene>
    <name evidence="2" type="ORF">Asi03nite_70540</name>
</gene>
<keyword evidence="3" id="KW-1185">Reference proteome</keyword>
<proteinExistence type="predicted"/>
<evidence type="ECO:0000313" key="2">
    <source>
        <dbReference type="EMBL" id="GIF09516.1"/>
    </source>
</evidence>
<dbReference type="Proteomes" id="UP000629619">
    <property type="component" value="Unassembled WGS sequence"/>
</dbReference>
<protein>
    <submittedName>
        <fullName evidence="2">Uncharacterized protein</fullName>
    </submittedName>
</protein>
<comment type="caution">
    <text evidence="2">The sequence shown here is derived from an EMBL/GenBank/DDBJ whole genome shotgun (WGS) entry which is preliminary data.</text>
</comment>
<evidence type="ECO:0000256" key="1">
    <source>
        <dbReference type="SAM" id="MobiDB-lite"/>
    </source>
</evidence>
<sequence>MPEPLDAGGQTPPINPPTDCASPLIWRLARRLYADHQPGPDGWCLNCRPAILYPCVARQFATSVLRARWDVRRPVRTSPTKVTTGDRHSVDLYPAAPAGPG</sequence>
<dbReference type="AlphaFoldDB" id="A0A919TNH9"/>
<feature type="region of interest" description="Disordered" evidence="1">
    <location>
        <begin position="76"/>
        <end position="101"/>
    </location>
</feature>
<organism evidence="2 3">
    <name type="scientific">Actinoplanes siamensis</name>
    <dbReference type="NCBI Taxonomy" id="1223317"/>
    <lineage>
        <taxon>Bacteria</taxon>
        <taxon>Bacillati</taxon>
        <taxon>Actinomycetota</taxon>
        <taxon>Actinomycetes</taxon>
        <taxon>Micromonosporales</taxon>
        <taxon>Micromonosporaceae</taxon>
        <taxon>Actinoplanes</taxon>
    </lineage>
</organism>
<dbReference type="EMBL" id="BOMW01000089">
    <property type="protein sequence ID" value="GIF09516.1"/>
    <property type="molecule type" value="Genomic_DNA"/>
</dbReference>
<reference evidence="2" key="1">
    <citation type="submission" date="2021-01" db="EMBL/GenBank/DDBJ databases">
        <title>Whole genome shotgun sequence of Actinoplanes siamensis NBRC 109076.</title>
        <authorList>
            <person name="Komaki H."/>
            <person name="Tamura T."/>
        </authorList>
    </citation>
    <scope>NUCLEOTIDE SEQUENCE</scope>
    <source>
        <strain evidence="2">NBRC 109076</strain>
    </source>
</reference>
<name>A0A919TNH9_9ACTN</name>